<proteinExistence type="predicted"/>
<dbReference type="InterPro" id="IPR002708">
    <property type="entry name" value="HcyBio"/>
</dbReference>
<evidence type="ECO:0000259" key="1">
    <source>
        <dbReference type="Pfam" id="PF01837"/>
    </source>
</evidence>
<protein>
    <recommendedName>
        <fullName evidence="1">Homocysteine biosynthesis enzyme sulfur-incorporation domain-containing protein</fullName>
    </recommendedName>
</protein>
<evidence type="ECO:0000313" key="3">
    <source>
        <dbReference type="Proteomes" id="UP000077275"/>
    </source>
</evidence>
<sequence>MTTRTLDEINEKIAKGEANVLTAHELKELIKEGKTPKFEDVDVVTTGTCGIMSGTAAIFHIGITAPGVFRKAKNVFLNGVPAFPGPCPNELLGSVDVISYGTEHSTKDHEYGGGFLFKDFLKGEKIDVEVESIEGQKYETTITKDDITRAQVIGVRMTFRNYTAFVNPANDTASSIFNGIPMKGGLDQFTFSGCGDLNPLQNTVKSNLIGEGTKILFNGAQGRVLGSGTRSSDAKPNLMLTADLLEMSPEYIGGFKTGAGPEIYDSVAIPIPILDEKAFEDVLILNTDIPLVVADIHGRHLPLTETSYDKVWDGYDERPTFNKDKFNASENEIVKTSCPTNAINDDGTLNLDDCFGCGLCVYLSKNSTYTMNIGSVDIEIDEETHNIPITCRQSDIQRGKKISLKLKQLIKDGEFTL</sequence>
<dbReference type="InterPro" id="IPR017677">
    <property type="entry name" value="Methan_mark_16"/>
</dbReference>
<keyword evidence="3" id="KW-1185">Reference proteome</keyword>
<dbReference type="Pfam" id="PF01837">
    <property type="entry name" value="HcyBio"/>
    <property type="match status" value="1"/>
</dbReference>
<dbReference type="NCBIfam" id="TIGR03287">
    <property type="entry name" value="methan_mark_16"/>
    <property type="match status" value="1"/>
</dbReference>
<organism evidence="2 3">
    <name type="scientific">Methanobrevibacter cuticularis</name>
    <dbReference type="NCBI Taxonomy" id="47311"/>
    <lineage>
        <taxon>Archaea</taxon>
        <taxon>Methanobacteriati</taxon>
        <taxon>Methanobacteriota</taxon>
        <taxon>Methanomada group</taxon>
        <taxon>Methanobacteria</taxon>
        <taxon>Methanobacteriales</taxon>
        <taxon>Methanobacteriaceae</taxon>
        <taxon>Methanobrevibacter</taxon>
    </lineage>
</organism>
<evidence type="ECO:0000313" key="2">
    <source>
        <dbReference type="EMBL" id="KZX15455.1"/>
    </source>
</evidence>
<dbReference type="Proteomes" id="UP000077275">
    <property type="component" value="Unassembled WGS sequence"/>
</dbReference>
<feature type="domain" description="Homocysteine biosynthesis enzyme sulfur-incorporation" evidence="1">
    <location>
        <begin position="18"/>
        <end position="417"/>
    </location>
</feature>
<dbReference type="OrthoDB" id="53379at2157"/>
<reference evidence="2 3" key="1">
    <citation type="submission" date="2016-04" db="EMBL/GenBank/DDBJ databases">
        <title>Genome sequence of Methanobrevibacter cuticularis DSM 11139.</title>
        <authorList>
            <person name="Poehlein A."/>
            <person name="Seedorf H."/>
            <person name="Daniel R."/>
        </authorList>
    </citation>
    <scope>NUCLEOTIDE SEQUENCE [LARGE SCALE GENOMIC DNA]</scope>
    <source>
        <strain evidence="2 3">DSM 11139</strain>
    </source>
</reference>
<dbReference type="PATRIC" id="fig|47311.3.peg.1583"/>
<comment type="caution">
    <text evidence="2">The sequence shown here is derived from an EMBL/GenBank/DDBJ whole genome shotgun (WGS) entry which is preliminary data.</text>
</comment>
<gene>
    <name evidence="2" type="ORF">MBCUT_14500</name>
</gene>
<dbReference type="EMBL" id="LWMW01000117">
    <property type="protein sequence ID" value="KZX15455.1"/>
    <property type="molecule type" value="Genomic_DNA"/>
</dbReference>
<dbReference type="AlphaFoldDB" id="A0A166DCX2"/>
<dbReference type="RefSeq" id="WP_067260021.1">
    <property type="nucleotide sequence ID" value="NZ_LWMW01000117.1"/>
</dbReference>
<name>A0A166DCX2_9EURY</name>
<dbReference type="SUPFAM" id="SSF54862">
    <property type="entry name" value="4Fe-4S ferredoxins"/>
    <property type="match status" value="1"/>
</dbReference>
<accession>A0A166DCX2</accession>
<dbReference type="STRING" id="47311.MBCUT_14500"/>